<feature type="transmembrane region" description="Helical" evidence="6">
    <location>
        <begin position="57"/>
        <end position="74"/>
    </location>
</feature>
<evidence type="ECO:0000259" key="7">
    <source>
        <dbReference type="PROSITE" id="PS50850"/>
    </source>
</evidence>
<evidence type="ECO:0000313" key="9">
    <source>
        <dbReference type="Proteomes" id="UP000766336"/>
    </source>
</evidence>
<dbReference type="PROSITE" id="PS50850">
    <property type="entry name" value="MFS"/>
    <property type="match status" value="1"/>
</dbReference>
<keyword evidence="2" id="KW-0813">Transport</keyword>
<feature type="transmembrane region" description="Helical" evidence="6">
    <location>
        <begin position="86"/>
        <end position="105"/>
    </location>
</feature>
<feature type="transmembrane region" description="Helical" evidence="6">
    <location>
        <begin position="144"/>
        <end position="168"/>
    </location>
</feature>
<dbReference type="Proteomes" id="UP000766336">
    <property type="component" value="Unassembled WGS sequence"/>
</dbReference>
<accession>A0ABS5Q9B2</accession>
<dbReference type="PANTHER" id="PTHR42718:SF9">
    <property type="entry name" value="MAJOR FACILITATOR SUPERFAMILY MULTIDRUG TRANSPORTER MFSC"/>
    <property type="match status" value="1"/>
</dbReference>
<comment type="caution">
    <text evidence="8">The sequence shown here is derived from an EMBL/GenBank/DDBJ whole genome shotgun (WGS) entry which is preliminary data.</text>
</comment>
<feature type="domain" description="Major facilitator superfamily (MFS) profile" evidence="7">
    <location>
        <begin position="20"/>
        <end position="444"/>
    </location>
</feature>
<keyword evidence="3 6" id="KW-0812">Transmembrane</keyword>
<dbReference type="InterPro" id="IPR036259">
    <property type="entry name" value="MFS_trans_sf"/>
</dbReference>
<keyword evidence="5 6" id="KW-0472">Membrane</keyword>
<feature type="transmembrane region" description="Helical" evidence="6">
    <location>
        <begin position="206"/>
        <end position="227"/>
    </location>
</feature>
<comment type="subcellular location">
    <subcellularLocation>
        <location evidence="1">Membrane</location>
        <topology evidence="1">Multi-pass membrane protein</topology>
    </subcellularLocation>
</comment>
<name>A0ABS5Q9B2_9PROT</name>
<feature type="transmembrane region" description="Helical" evidence="6">
    <location>
        <begin position="233"/>
        <end position="250"/>
    </location>
</feature>
<dbReference type="Pfam" id="PF07690">
    <property type="entry name" value="MFS_1"/>
    <property type="match status" value="1"/>
</dbReference>
<feature type="transmembrane region" description="Helical" evidence="6">
    <location>
        <begin position="111"/>
        <end position="132"/>
    </location>
</feature>
<organism evidence="8 9">
    <name type="scientific">Roseococcus pinisoli</name>
    <dbReference type="NCBI Taxonomy" id="2835040"/>
    <lineage>
        <taxon>Bacteria</taxon>
        <taxon>Pseudomonadati</taxon>
        <taxon>Pseudomonadota</taxon>
        <taxon>Alphaproteobacteria</taxon>
        <taxon>Acetobacterales</taxon>
        <taxon>Roseomonadaceae</taxon>
        <taxon>Roseococcus</taxon>
    </lineage>
</organism>
<keyword evidence="9" id="KW-1185">Reference proteome</keyword>
<protein>
    <submittedName>
        <fullName evidence="8">MFS transporter</fullName>
    </submittedName>
</protein>
<keyword evidence="4 6" id="KW-1133">Transmembrane helix</keyword>
<dbReference type="EMBL" id="JAHCDA010000001">
    <property type="protein sequence ID" value="MBS7810099.1"/>
    <property type="molecule type" value="Genomic_DNA"/>
</dbReference>
<sequence>MSQSARAEPDGLPQPRRAYASICLAAGIAISVLDSSMVNIALPSVARTLDLTPAESVWVVNAFQITVVGMLIPFSSLGEILGFKRVWSAGLALFLLGALGSALAPNFDVLLVTRVVQGFGAAAVMSLLSGLIRHTNPTSHLGRAIGNNAMTVAICSAAGPSIGAAVLAVAPWPFVFAVHLPIGIAVLAFGVRHLPDVPPQRRPFDFASAALNLAAFGFVFLGLDLLLHRPGGGVILLAAGAACGTALVWRELSRSTPLLPLDLLRVRSIRLAVIASTCMFAVNSLVAINMPFHLSAAGFTPLQIGLIITPYPIAIGLLAPIAGRLSDRLPSAIPCAVGGVTLAIAVAALAFLPADRPELICPALLLAGIGFGFFQAPNNRTIIGNAPRARAGGAGGLQATARVLGQAFGATTSAACFTLAGPWLAFLCGMMFAVIAAVVSLSRR</sequence>
<feature type="transmembrane region" description="Helical" evidence="6">
    <location>
        <begin position="174"/>
        <end position="194"/>
    </location>
</feature>
<evidence type="ECO:0000313" key="8">
    <source>
        <dbReference type="EMBL" id="MBS7810099.1"/>
    </source>
</evidence>
<feature type="transmembrane region" description="Helical" evidence="6">
    <location>
        <begin position="271"/>
        <end position="290"/>
    </location>
</feature>
<reference evidence="8 9" key="1">
    <citation type="submission" date="2021-05" db="EMBL/GenBank/DDBJ databases">
        <title>Roseococcus sp. XZZS9, whole genome shotgun sequencing project.</title>
        <authorList>
            <person name="Zhao G."/>
            <person name="Shen L."/>
        </authorList>
    </citation>
    <scope>NUCLEOTIDE SEQUENCE [LARGE SCALE GENOMIC DNA]</scope>
    <source>
        <strain evidence="8 9">XZZS9</strain>
    </source>
</reference>
<evidence type="ECO:0000256" key="1">
    <source>
        <dbReference type="ARBA" id="ARBA00004141"/>
    </source>
</evidence>
<dbReference type="Gene3D" id="1.20.1720.10">
    <property type="entry name" value="Multidrug resistance protein D"/>
    <property type="match status" value="1"/>
</dbReference>
<evidence type="ECO:0000256" key="5">
    <source>
        <dbReference type="ARBA" id="ARBA00023136"/>
    </source>
</evidence>
<feature type="transmembrane region" description="Helical" evidence="6">
    <location>
        <begin position="302"/>
        <end position="321"/>
    </location>
</feature>
<evidence type="ECO:0000256" key="2">
    <source>
        <dbReference type="ARBA" id="ARBA00022448"/>
    </source>
</evidence>
<feature type="transmembrane region" description="Helical" evidence="6">
    <location>
        <begin position="333"/>
        <end position="352"/>
    </location>
</feature>
<dbReference type="CDD" id="cd17321">
    <property type="entry name" value="MFS_MMR_MDR_like"/>
    <property type="match status" value="1"/>
</dbReference>
<dbReference type="InterPro" id="IPR011701">
    <property type="entry name" value="MFS"/>
</dbReference>
<dbReference type="SUPFAM" id="SSF103473">
    <property type="entry name" value="MFS general substrate transporter"/>
    <property type="match status" value="1"/>
</dbReference>
<dbReference type="PANTHER" id="PTHR42718">
    <property type="entry name" value="MAJOR FACILITATOR SUPERFAMILY MULTIDRUG TRANSPORTER MFSC"/>
    <property type="match status" value="1"/>
</dbReference>
<dbReference type="PRINTS" id="PR01036">
    <property type="entry name" value="TCRTETB"/>
</dbReference>
<dbReference type="RefSeq" id="WP_213668738.1">
    <property type="nucleotide sequence ID" value="NZ_JAHCDA010000001.1"/>
</dbReference>
<proteinExistence type="predicted"/>
<feature type="transmembrane region" description="Helical" evidence="6">
    <location>
        <begin position="21"/>
        <end position="45"/>
    </location>
</feature>
<evidence type="ECO:0000256" key="4">
    <source>
        <dbReference type="ARBA" id="ARBA00022989"/>
    </source>
</evidence>
<evidence type="ECO:0000256" key="6">
    <source>
        <dbReference type="SAM" id="Phobius"/>
    </source>
</evidence>
<feature type="transmembrane region" description="Helical" evidence="6">
    <location>
        <begin position="423"/>
        <end position="441"/>
    </location>
</feature>
<dbReference type="Gene3D" id="1.20.1250.20">
    <property type="entry name" value="MFS general substrate transporter like domains"/>
    <property type="match status" value="1"/>
</dbReference>
<gene>
    <name evidence="8" type="ORF">KHU32_04060</name>
</gene>
<evidence type="ECO:0000256" key="3">
    <source>
        <dbReference type="ARBA" id="ARBA00022692"/>
    </source>
</evidence>
<dbReference type="InterPro" id="IPR020846">
    <property type="entry name" value="MFS_dom"/>
</dbReference>